<dbReference type="PANTHER" id="PTHR40074:SF2">
    <property type="entry name" value="O-ACETYLTRANSFERASE WECH"/>
    <property type="match status" value="1"/>
</dbReference>
<dbReference type="RefSeq" id="WP_412441465.1">
    <property type="nucleotide sequence ID" value="NZ_CACRUT010000031.1"/>
</dbReference>
<gene>
    <name evidence="9" type="ORF">PCLFYP37_00690</name>
</gene>
<keyword evidence="5 7" id="KW-1133">Transmembrane helix</keyword>
<feature type="transmembrane region" description="Helical" evidence="7">
    <location>
        <begin position="99"/>
        <end position="116"/>
    </location>
</feature>
<feature type="transmembrane region" description="Helical" evidence="7">
    <location>
        <begin position="61"/>
        <end position="79"/>
    </location>
</feature>
<keyword evidence="9" id="KW-0808">Transferase</keyword>
<dbReference type="GO" id="GO:0009246">
    <property type="term" value="P:enterobacterial common antigen biosynthetic process"/>
    <property type="evidence" value="ECO:0007669"/>
    <property type="project" value="TreeGrafter"/>
</dbReference>
<evidence type="ECO:0000256" key="5">
    <source>
        <dbReference type="ARBA" id="ARBA00022989"/>
    </source>
</evidence>
<comment type="subcellular location">
    <subcellularLocation>
        <location evidence="1">Cell membrane</location>
        <topology evidence="1">Multi-pass membrane protein</topology>
    </subcellularLocation>
</comment>
<evidence type="ECO:0000259" key="8">
    <source>
        <dbReference type="Pfam" id="PF01757"/>
    </source>
</evidence>
<dbReference type="EMBL" id="CACRUT010000031">
    <property type="protein sequence ID" value="VYU69195.1"/>
    <property type="molecule type" value="Genomic_DNA"/>
</dbReference>
<dbReference type="Pfam" id="PF01757">
    <property type="entry name" value="Acyl_transf_3"/>
    <property type="match status" value="1"/>
</dbReference>
<organism evidence="9">
    <name type="scientific">Paraprevotella clara</name>
    <dbReference type="NCBI Taxonomy" id="454154"/>
    <lineage>
        <taxon>Bacteria</taxon>
        <taxon>Pseudomonadati</taxon>
        <taxon>Bacteroidota</taxon>
        <taxon>Bacteroidia</taxon>
        <taxon>Bacteroidales</taxon>
        <taxon>Prevotellaceae</taxon>
        <taxon>Paraprevotella</taxon>
    </lineage>
</organism>
<evidence type="ECO:0000256" key="7">
    <source>
        <dbReference type="SAM" id="Phobius"/>
    </source>
</evidence>
<evidence type="ECO:0000256" key="2">
    <source>
        <dbReference type="ARBA" id="ARBA00007400"/>
    </source>
</evidence>
<evidence type="ECO:0000256" key="6">
    <source>
        <dbReference type="ARBA" id="ARBA00023136"/>
    </source>
</evidence>
<feature type="transmembrane region" description="Helical" evidence="7">
    <location>
        <begin position="267"/>
        <end position="287"/>
    </location>
</feature>
<reference evidence="9" key="1">
    <citation type="submission" date="2019-11" db="EMBL/GenBank/DDBJ databases">
        <authorList>
            <person name="Feng L."/>
        </authorList>
    </citation>
    <scope>NUCLEOTIDE SEQUENCE</scope>
    <source>
        <strain evidence="9">PclaraLFYP37</strain>
    </source>
</reference>
<sequence>MKEKISSLTSSTISALRFPLTVGVVFIHFNVLSDNLAVRGTGNAEHFPTWLVCMFNLFSEVLPRIAVPLFFIISGYLFFRSGFMIRTYTDKLRRRVRTLLVPYILWNLLYLIRTAFRDIPAFSGLSHDTAQANWSLSAVLACFWDKSRGVFPVPASSYIYPQDFPLWYVRDLMVMVVLAPVFYWMLKKVGWLAVVVLGMVWLALHSICNITYWGQFFTAAFFFSWGACYGLKGMDLVASMRHRTWIALLYPLWAVADMLKVEGIYGIYIHNIGIIFGIFSAVVLTAYLLERGVIRVNKFLSDGSFFLYALHALLMLVLARCITKVFFVDSLFYTVALYFIVPCLTTAVSFGLYELLRRYTPRICAVLTGGR</sequence>
<feature type="transmembrane region" description="Helical" evidence="7">
    <location>
        <begin position="12"/>
        <end position="31"/>
    </location>
</feature>
<feature type="transmembrane region" description="Helical" evidence="7">
    <location>
        <begin position="331"/>
        <end position="353"/>
    </location>
</feature>
<keyword evidence="6 7" id="KW-0472">Membrane</keyword>
<evidence type="ECO:0000256" key="3">
    <source>
        <dbReference type="ARBA" id="ARBA00022475"/>
    </source>
</evidence>
<proteinExistence type="inferred from homology"/>
<feature type="transmembrane region" description="Helical" evidence="7">
    <location>
        <begin position="189"/>
        <end position="207"/>
    </location>
</feature>
<dbReference type="InterPro" id="IPR002656">
    <property type="entry name" value="Acyl_transf_3_dom"/>
</dbReference>
<keyword evidence="4 7" id="KW-0812">Transmembrane</keyword>
<protein>
    <submittedName>
        <fullName evidence="9">Acyltransferase family protein</fullName>
    </submittedName>
</protein>
<keyword evidence="3" id="KW-1003">Cell membrane</keyword>
<accession>A0A6N3GXP1</accession>
<name>A0A6N3GXP1_9BACT</name>
<evidence type="ECO:0000256" key="4">
    <source>
        <dbReference type="ARBA" id="ARBA00022692"/>
    </source>
</evidence>
<evidence type="ECO:0000256" key="1">
    <source>
        <dbReference type="ARBA" id="ARBA00004651"/>
    </source>
</evidence>
<comment type="similarity">
    <text evidence="2">Belongs to the acyltransferase 3 family.</text>
</comment>
<dbReference type="AlphaFoldDB" id="A0A6N3GXP1"/>
<dbReference type="GO" id="GO:0005886">
    <property type="term" value="C:plasma membrane"/>
    <property type="evidence" value="ECO:0007669"/>
    <property type="project" value="UniProtKB-SubCell"/>
</dbReference>
<feature type="domain" description="Acyltransferase 3" evidence="8">
    <location>
        <begin position="14"/>
        <end position="353"/>
    </location>
</feature>
<feature type="transmembrane region" description="Helical" evidence="7">
    <location>
        <begin position="167"/>
        <end position="184"/>
    </location>
</feature>
<keyword evidence="9" id="KW-0012">Acyltransferase</keyword>
<feature type="transmembrane region" description="Helical" evidence="7">
    <location>
        <begin position="299"/>
        <end position="319"/>
    </location>
</feature>
<evidence type="ECO:0000313" key="9">
    <source>
        <dbReference type="EMBL" id="VYU69195.1"/>
    </source>
</evidence>
<dbReference type="GO" id="GO:0016413">
    <property type="term" value="F:O-acetyltransferase activity"/>
    <property type="evidence" value="ECO:0007669"/>
    <property type="project" value="TreeGrafter"/>
</dbReference>
<dbReference type="PANTHER" id="PTHR40074">
    <property type="entry name" value="O-ACETYLTRANSFERASE WECH"/>
    <property type="match status" value="1"/>
</dbReference>